<organism evidence="2 3">
    <name type="scientific">Pseudoxanthomonas mexicana</name>
    <dbReference type="NCBI Taxonomy" id="128785"/>
    <lineage>
        <taxon>Bacteria</taxon>
        <taxon>Pseudomonadati</taxon>
        <taxon>Pseudomonadota</taxon>
        <taxon>Gammaproteobacteria</taxon>
        <taxon>Lysobacterales</taxon>
        <taxon>Lysobacteraceae</taxon>
        <taxon>Pseudoxanthomonas</taxon>
    </lineage>
</organism>
<dbReference type="RefSeq" id="WP_187572694.1">
    <property type="nucleotide sequence ID" value="NZ_CP060731.1"/>
</dbReference>
<gene>
    <name evidence="2" type="ORF">IAE60_13725</name>
</gene>
<feature type="domain" description="Beta-ketoacyl synthase-like N-terminal" evidence="1">
    <location>
        <begin position="22"/>
        <end position="240"/>
    </location>
</feature>
<sequence length="244" mass="26229">MIGFSVKQWAAWAPGLVDRDAWRAWASAPWVPSGTETPALQEVPAMQRRRIERLGRMAIQTACWCQEAEESGVPLVFASRHGDVARSMELLEALAADEPPSPTTFGLSVHNAIAALYSILRRDRGNYVAVAGGRATVETACIEAAALLADGAPEVLLVVYDAPLPAVYADFADEPDAGFAWCWRVGPVGAEGDAVALGWNDEGGADDTPAALPHALDVLRFLLSGDPSLQWRGDGTAWHWRRNA</sequence>
<evidence type="ECO:0000313" key="3">
    <source>
        <dbReference type="Proteomes" id="UP000515838"/>
    </source>
</evidence>
<dbReference type="EMBL" id="CP060731">
    <property type="protein sequence ID" value="QNN76986.1"/>
    <property type="molecule type" value="Genomic_DNA"/>
</dbReference>
<name>A0A7G9TA61_PSEMX</name>
<accession>A0A7G9TA61</accession>
<dbReference type="Proteomes" id="UP000515838">
    <property type="component" value="Chromosome"/>
</dbReference>
<protein>
    <submittedName>
        <fullName evidence="2">Beta-ketoacyl synthase chain length factor</fullName>
    </submittedName>
</protein>
<proteinExistence type="predicted"/>
<dbReference type="Pfam" id="PF13723">
    <property type="entry name" value="Ketoacyl-synt_2"/>
    <property type="match status" value="1"/>
</dbReference>
<dbReference type="InterPro" id="IPR014030">
    <property type="entry name" value="Ketoacyl_synth_N"/>
</dbReference>
<reference evidence="2 3" key="1">
    <citation type="submission" date="2020-08" db="EMBL/GenBank/DDBJ databases">
        <title>Streptomycin Non-resistant strain, P. mexicana.</title>
        <authorList>
            <person name="Ganesh-Kumar S."/>
            <person name="Zhe T."/>
            <person name="Yu Z."/>
            <person name="Min Y."/>
        </authorList>
    </citation>
    <scope>NUCLEOTIDE SEQUENCE [LARGE SCALE GENOMIC DNA]</scope>
    <source>
        <strain evidence="2 3">GTZY2</strain>
    </source>
</reference>
<dbReference type="AlphaFoldDB" id="A0A7G9TA61"/>
<evidence type="ECO:0000259" key="1">
    <source>
        <dbReference type="Pfam" id="PF13723"/>
    </source>
</evidence>
<evidence type="ECO:0000313" key="2">
    <source>
        <dbReference type="EMBL" id="QNN76986.1"/>
    </source>
</evidence>
<dbReference type="GeneID" id="81472038"/>